<keyword evidence="2" id="KW-1133">Transmembrane helix</keyword>
<evidence type="ECO:0000256" key="2">
    <source>
        <dbReference type="SAM" id="Phobius"/>
    </source>
</evidence>
<evidence type="ECO:0008006" key="5">
    <source>
        <dbReference type="Google" id="ProtNLM"/>
    </source>
</evidence>
<keyword evidence="2" id="KW-0812">Transmembrane</keyword>
<organism evidence="3 4">
    <name type="scientific">Mytilus edulis</name>
    <name type="common">Blue mussel</name>
    <dbReference type="NCBI Taxonomy" id="6550"/>
    <lineage>
        <taxon>Eukaryota</taxon>
        <taxon>Metazoa</taxon>
        <taxon>Spiralia</taxon>
        <taxon>Lophotrochozoa</taxon>
        <taxon>Mollusca</taxon>
        <taxon>Bivalvia</taxon>
        <taxon>Autobranchia</taxon>
        <taxon>Pteriomorphia</taxon>
        <taxon>Mytilida</taxon>
        <taxon>Mytiloidea</taxon>
        <taxon>Mytilidae</taxon>
        <taxon>Mytilinae</taxon>
        <taxon>Mytilus</taxon>
    </lineage>
</organism>
<dbReference type="InterPro" id="IPR024810">
    <property type="entry name" value="MAB21L/cGLR"/>
</dbReference>
<keyword evidence="4" id="KW-1185">Reference proteome</keyword>
<accession>A0A8S3QGX1</accession>
<dbReference type="Gene3D" id="1.10.1410.40">
    <property type="match status" value="1"/>
</dbReference>
<evidence type="ECO:0000313" key="4">
    <source>
        <dbReference type="Proteomes" id="UP000683360"/>
    </source>
</evidence>
<dbReference type="SMART" id="SM01265">
    <property type="entry name" value="Mab-21"/>
    <property type="match status" value="1"/>
</dbReference>
<dbReference type="Proteomes" id="UP000683360">
    <property type="component" value="Unassembled WGS sequence"/>
</dbReference>
<sequence length="524" mass="60884">MAADEKIADQLNTWRYPVFTVGPEEEDLKQRILQNIYLENINITDNDWDEHCSAVDSVLEKILLILKKYANKEYEGLIIHGSLKQGSSREGLKVNDPLEFDCLVQFEIEGMQVTKCQVFDYSGELMPEFIKLRVENPEYLLRIYPWLRRYKIFTKSGLHDTHCYINTKNLQEKVFMALLDKTRAHIFNRLPPDDRTIYTYRRSVKPPSFPIQISLDREISYAGGLYTQVSRESAKRPGQREYLSKLDIDFVPALLLRKDYVPNPYTVNNRNGEKEMTCSVYGVMKWERRLHESELTIDRVFIWRESTCGYEKLISDVGRRNPSQRYLMTACRIVKSYVTGIKSNRRETNQLHCVAVSYFLKNICFHCIALLTVPRKAKSLSGVKEALGYFLQFLELCIKSRNLPHFFYGNPWVHVMFPNCTFGSNKPEKNLYGRICKNTFTNAERAFRIMLQDLNGLFTEFDSLDPDRVGPFKELLGLTHEYRVQEKAISNFEAISSCALFVLCVIVFGILVALLTRDATESLS</sequence>
<keyword evidence="2" id="KW-0472">Membrane</keyword>
<dbReference type="AlphaFoldDB" id="A0A8S3QGX1"/>
<dbReference type="EMBL" id="CAJPWZ010000493">
    <property type="protein sequence ID" value="CAG2194750.1"/>
    <property type="molecule type" value="Genomic_DNA"/>
</dbReference>
<protein>
    <recommendedName>
        <fullName evidence="5">Mab-21-like nucleotidyltransferase domain-containing protein</fullName>
    </recommendedName>
</protein>
<dbReference type="PANTHER" id="PTHR10656:SF42">
    <property type="entry name" value="CYCLIC GMP-AMP SYNTHASE-LIKE PROTEIN-RELATED"/>
    <property type="match status" value="1"/>
</dbReference>
<reference evidence="3" key="1">
    <citation type="submission" date="2021-03" db="EMBL/GenBank/DDBJ databases">
        <authorList>
            <person name="Bekaert M."/>
        </authorList>
    </citation>
    <scope>NUCLEOTIDE SEQUENCE</scope>
</reference>
<name>A0A8S3QGX1_MYTED</name>
<comment type="caution">
    <text evidence="3">The sequence shown here is derived from an EMBL/GenBank/DDBJ whole genome shotgun (WGS) entry which is preliminary data.</text>
</comment>
<evidence type="ECO:0000256" key="1">
    <source>
        <dbReference type="ARBA" id="ARBA00008307"/>
    </source>
</evidence>
<proteinExistence type="inferred from homology"/>
<dbReference type="Gene3D" id="3.30.460.90">
    <property type="match status" value="1"/>
</dbReference>
<comment type="similarity">
    <text evidence="1">Belongs to the mab-21 family.</text>
</comment>
<gene>
    <name evidence="3" type="ORF">MEDL_9735</name>
</gene>
<evidence type="ECO:0000313" key="3">
    <source>
        <dbReference type="EMBL" id="CAG2194750.1"/>
    </source>
</evidence>
<dbReference type="PANTHER" id="PTHR10656">
    <property type="entry name" value="CELL FATE DETERMINING PROTEIN MAB21-RELATED"/>
    <property type="match status" value="1"/>
</dbReference>
<feature type="transmembrane region" description="Helical" evidence="2">
    <location>
        <begin position="494"/>
        <end position="515"/>
    </location>
</feature>
<dbReference type="OrthoDB" id="6062012at2759"/>